<evidence type="ECO:0000256" key="2">
    <source>
        <dbReference type="ARBA" id="ARBA00022969"/>
    </source>
</evidence>
<keyword evidence="4" id="KW-1185">Reference proteome</keyword>
<dbReference type="EMBL" id="SWLG01000004">
    <property type="protein sequence ID" value="TLS38180.1"/>
    <property type="molecule type" value="Genomic_DNA"/>
</dbReference>
<evidence type="ECO:0000313" key="3">
    <source>
        <dbReference type="EMBL" id="TLS38180.1"/>
    </source>
</evidence>
<accession>A0A5R9F7D9</accession>
<comment type="caution">
    <text evidence="3">The sequence shown here is derived from an EMBL/GenBank/DDBJ whole genome shotgun (WGS) entry which is preliminary data.</text>
</comment>
<dbReference type="OrthoDB" id="1845399at2"/>
<evidence type="ECO:0000313" key="4">
    <source>
        <dbReference type="Proteomes" id="UP000308230"/>
    </source>
</evidence>
<evidence type="ECO:0000256" key="1">
    <source>
        <dbReference type="ARBA" id="ARBA00022679"/>
    </source>
</evidence>
<dbReference type="HAMAP" id="MF_00727">
    <property type="entry name" value="Tgl"/>
    <property type="match status" value="1"/>
</dbReference>
<dbReference type="GO" id="GO:0030435">
    <property type="term" value="P:sporulation resulting in formation of a cellular spore"/>
    <property type="evidence" value="ECO:0007669"/>
    <property type="project" value="UniProtKB-KW"/>
</dbReference>
<dbReference type="AlphaFoldDB" id="A0A5R9F7D9"/>
<name>A0A5R9F7D9_9BACL</name>
<dbReference type="NCBIfam" id="NF002869">
    <property type="entry name" value="PRK03187.1"/>
    <property type="match status" value="1"/>
</dbReference>
<keyword evidence="2" id="KW-0749">Sporulation</keyword>
<dbReference type="Proteomes" id="UP000308230">
    <property type="component" value="Unassembled WGS sequence"/>
</dbReference>
<dbReference type="Pfam" id="PF20085">
    <property type="entry name" value="TGL"/>
    <property type="match status" value="1"/>
</dbReference>
<protein>
    <submittedName>
        <fullName evidence="3">Protein-glutamine gamma-glutamyltransferase</fullName>
        <ecNumber evidence="3">2.3.2.13</ecNumber>
    </submittedName>
</protein>
<sequence>MINIAGRPVSPESLSNGLPGGPIANKIIAIMANSRAVYYFSSESELEFEVRMRLAIIDSAKALFQSRAQFADFYTSRCNPAYWDLTENGGFRLKPGVPASVAINDIFVNGEMYAFECATAMIMILYRATLQVLPEQNFNRLFANMFLWGWKYDKDLAIVHRIPEDYLPGDIRYFKNPDVNPMTPQWQGENGVDMGDGTYFGHGIGIKTPEGIIESLKQRMKPGATRMPYLMAPATRPGFKYLYRFSYANREAESGTEIRVFNEEFVEQKVSLDEYFQQMDDYATRYITVRFG</sequence>
<gene>
    <name evidence="3" type="ORF">FCL54_06480</name>
</gene>
<dbReference type="RefSeq" id="WP_138124442.1">
    <property type="nucleotide sequence ID" value="NZ_SWLG01000004.1"/>
</dbReference>
<dbReference type="InterPro" id="IPR020916">
    <property type="entry name" value="Gln_gamma-glutamylTfrase_bac"/>
</dbReference>
<reference evidence="3 4" key="1">
    <citation type="submission" date="2019-04" db="EMBL/GenBank/DDBJ databases">
        <title>Bacillus caeni sp. nov., a bacterium isolated from mangrove sediment.</title>
        <authorList>
            <person name="Huang H."/>
            <person name="Mo K."/>
            <person name="Hu Y."/>
        </authorList>
    </citation>
    <scope>NUCLEOTIDE SEQUENCE [LARGE SCALE GENOMIC DNA]</scope>
    <source>
        <strain evidence="3 4">HB172195</strain>
    </source>
</reference>
<keyword evidence="3" id="KW-0012">Acyltransferase</keyword>
<proteinExistence type="inferred from homology"/>
<keyword evidence="1 3" id="KW-0808">Transferase</keyword>
<dbReference type="EC" id="2.3.2.13" evidence="3"/>
<dbReference type="GO" id="GO:0003810">
    <property type="term" value="F:protein-glutamine gamma-glutamyltransferase activity"/>
    <property type="evidence" value="ECO:0007669"/>
    <property type="project" value="UniProtKB-EC"/>
</dbReference>
<organism evidence="3 4">
    <name type="scientific">Exobacillus caeni</name>
    <dbReference type="NCBI Taxonomy" id="2574798"/>
    <lineage>
        <taxon>Bacteria</taxon>
        <taxon>Bacillati</taxon>
        <taxon>Bacillota</taxon>
        <taxon>Bacilli</taxon>
        <taxon>Bacillales</taxon>
        <taxon>Guptibacillaceae</taxon>
        <taxon>Exobacillus</taxon>
    </lineage>
</organism>